<dbReference type="Pfam" id="PF00936">
    <property type="entry name" value="BMC"/>
    <property type="match status" value="1"/>
</dbReference>
<dbReference type="EMBL" id="JACRSY010000011">
    <property type="protein sequence ID" value="MBC8579542.1"/>
    <property type="molecule type" value="Genomic_DNA"/>
</dbReference>
<sequence>MGKAVGLIEIYGLATALYAIDAACKAADVTVEYIDKNKPANAESLEVPLLIMVKLRGNVADVTAGIDAAKRASEELAGYVVARVIASPDEGLEKMLAINCL</sequence>
<dbReference type="RefSeq" id="WP_177671577.1">
    <property type="nucleotide sequence ID" value="NZ_JACRSY010000011.1"/>
</dbReference>
<comment type="similarity">
    <text evidence="3">Belongs to the bacterial microcompartments protein family.</text>
</comment>
<dbReference type="PROSITE" id="PS51930">
    <property type="entry name" value="BMC_2"/>
    <property type="match status" value="1"/>
</dbReference>
<gene>
    <name evidence="5" type="ORF">H8718_08365</name>
</gene>
<dbReference type="PANTHER" id="PTHR33941">
    <property type="entry name" value="PROPANEDIOL UTILIZATION PROTEIN PDUA"/>
    <property type="match status" value="1"/>
</dbReference>
<evidence type="ECO:0000256" key="1">
    <source>
        <dbReference type="ARBA" id="ARBA00024322"/>
    </source>
</evidence>
<dbReference type="InterPro" id="IPR037233">
    <property type="entry name" value="CcmK-like_sf"/>
</dbReference>
<dbReference type="SMART" id="SM00877">
    <property type="entry name" value="BMC"/>
    <property type="match status" value="1"/>
</dbReference>
<evidence type="ECO:0000256" key="2">
    <source>
        <dbReference type="ARBA" id="ARBA00024446"/>
    </source>
</evidence>
<feature type="domain" description="BMC" evidence="4">
    <location>
        <begin position="4"/>
        <end position="97"/>
    </location>
</feature>
<reference evidence="5" key="1">
    <citation type="submission" date="2020-08" db="EMBL/GenBank/DDBJ databases">
        <title>Genome public.</title>
        <authorList>
            <person name="Liu C."/>
            <person name="Sun Q."/>
        </authorList>
    </citation>
    <scope>NUCLEOTIDE SEQUENCE</scope>
    <source>
        <strain evidence="5">NSJ-12</strain>
    </source>
</reference>
<dbReference type="InterPro" id="IPR000249">
    <property type="entry name" value="BMC_dom"/>
</dbReference>
<evidence type="ECO:0000313" key="6">
    <source>
        <dbReference type="Proteomes" id="UP000655830"/>
    </source>
</evidence>
<evidence type="ECO:0000259" key="4">
    <source>
        <dbReference type="PROSITE" id="PS51930"/>
    </source>
</evidence>
<dbReference type="InterPro" id="IPR050575">
    <property type="entry name" value="BMC_shell"/>
</dbReference>
<dbReference type="GO" id="GO:0031469">
    <property type="term" value="C:bacterial microcompartment"/>
    <property type="evidence" value="ECO:0007669"/>
    <property type="project" value="UniProtKB-SubCell"/>
</dbReference>
<comment type="subcellular location">
    <subcellularLocation>
        <location evidence="1">Bacterial microcompartment</location>
    </subcellularLocation>
</comment>
<dbReference type="InterPro" id="IPR044872">
    <property type="entry name" value="CcmK/CsoS1_BMC"/>
</dbReference>
<proteinExistence type="inferred from homology"/>
<accession>A0A926EK05</accession>
<dbReference type="CDD" id="cd07045">
    <property type="entry name" value="BMC_CcmK_like"/>
    <property type="match status" value="1"/>
</dbReference>
<evidence type="ECO:0000313" key="5">
    <source>
        <dbReference type="EMBL" id="MBC8579542.1"/>
    </source>
</evidence>
<keyword evidence="6" id="KW-1185">Reference proteome</keyword>
<dbReference type="Proteomes" id="UP000655830">
    <property type="component" value="Unassembled WGS sequence"/>
</dbReference>
<evidence type="ECO:0000256" key="3">
    <source>
        <dbReference type="PROSITE-ProRule" id="PRU01278"/>
    </source>
</evidence>
<name>A0A926EK05_9FIRM</name>
<protein>
    <submittedName>
        <fullName evidence="5">BMC domain-containing protein</fullName>
    </submittedName>
</protein>
<dbReference type="AlphaFoldDB" id="A0A926EK05"/>
<keyword evidence="2" id="KW-1283">Bacterial microcompartment</keyword>
<dbReference type="SUPFAM" id="SSF143414">
    <property type="entry name" value="CcmK-like"/>
    <property type="match status" value="1"/>
</dbReference>
<dbReference type="Gene3D" id="3.30.70.1710">
    <property type="match status" value="1"/>
</dbReference>
<organism evidence="5 6">
    <name type="scientific">Zhenhengia yiwuensis</name>
    <dbReference type="NCBI Taxonomy" id="2763666"/>
    <lineage>
        <taxon>Bacteria</taxon>
        <taxon>Bacillati</taxon>
        <taxon>Bacillota</taxon>
        <taxon>Clostridia</taxon>
        <taxon>Lachnospirales</taxon>
        <taxon>Lachnospiraceae</taxon>
        <taxon>Zhenhengia</taxon>
    </lineage>
</organism>
<comment type="caution">
    <text evidence="5">The sequence shown here is derived from an EMBL/GenBank/DDBJ whole genome shotgun (WGS) entry which is preliminary data.</text>
</comment>
<dbReference type="PANTHER" id="PTHR33941:SF11">
    <property type="entry name" value="BACTERIAL MICROCOMPARTMENT SHELL PROTEIN PDUJ"/>
    <property type="match status" value="1"/>
</dbReference>